<protein>
    <submittedName>
        <fullName evidence="2">Uncharacterized protein</fullName>
    </submittedName>
</protein>
<comment type="caution">
    <text evidence="2">The sequence shown here is derived from an EMBL/GenBank/DDBJ whole genome shotgun (WGS) entry which is preliminary data.</text>
</comment>
<organism evidence="2 3">
    <name type="scientific">Panicum virgatum</name>
    <name type="common">Blackwell switchgrass</name>
    <dbReference type="NCBI Taxonomy" id="38727"/>
    <lineage>
        <taxon>Eukaryota</taxon>
        <taxon>Viridiplantae</taxon>
        <taxon>Streptophyta</taxon>
        <taxon>Embryophyta</taxon>
        <taxon>Tracheophyta</taxon>
        <taxon>Spermatophyta</taxon>
        <taxon>Magnoliopsida</taxon>
        <taxon>Liliopsida</taxon>
        <taxon>Poales</taxon>
        <taxon>Poaceae</taxon>
        <taxon>PACMAD clade</taxon>
        <taxon>Panicoideae</taxon>
        <taxon>Panicodae</taxon>
        <taxon>Paniceae</taxon>
        <taxon>Panicinae</taxon>
        <taxon>Panicum</taxon>
        <taxon>Panicum sect. Hiantes</taxon>
    </lineage>
</organism>
<evidence type="ECO:0000313" key="3">
    <source>
        <dbReference type="Proteomes" id="UP000823388"/>
    </source>
</evidence>
<dbReference type="AlphaFoldDB" id="A0A8T0VFS4"/>
<proteinExistence type="predicted"/>
<dbReference type="Proteomes" id="UP000823388">
    <property type="component" value="Chromosome 2N"/>
</dbReference>
<keyword evidence="3" id="KW-1185">Reference proteome</keyword>
<gene>
    <name evidence="2" type="ORF">PVAP13_2NG281503</name>
</gene>
<name>A0A8T0VFS4_PANVG</name>
<dbReference type="EMBL" id="CM029040">
    <property type="protein sequence ID" value="KAG2633257.1"/>
    <property type="molecule type" value="Genomic_DNA"/>
</dbReference>
<accession>A0A8T0VFS4</accession>
<feature type="signal peptide" evidence="1">
    <location>
        <begin position="1"/>
        <end position="19"/>
    </location>
</feature>
<sequence length="59" mass="6700">MFSSLTVIWKFHIVFYSEAHHLTCCGAGWKLRARGRGLMAWYGGKGCNCTGEQEKRCCL</sequence>
<evidence type="ECO:0000313" key="2">
    <source>
        <dbReference type="EMBL" id="KAG2633257.1"/>
    </source>
</evidence>
<reference evidence="2" key="1">
    <citation type="submission" date="2020-05" db="EMBL/GenBank/DDBJ databases">
        <title>WGS assembly of Panicum virgatum.</title>
        <authorList>
            <person name="Lovell J.T."/>
            <person name="Jenkins J."/>
            <person name="Shu S."/>
            <person name="Juenger T.E."/>
            <person name="Schmutz J."/>
        </authorList>
    </citation>
    <scope>NUCLEOTIDE SEQUENCE</scope>
    <source>
        <strain evidence="2">AP13</strain>
    </source>
</reference>
<feature type="chain" id="PRO_5035813645" evidence="1">
    <location>
        <begin position="20"/>
        <end position="59"/>
    </location>
</feature>
<keyword evidence="1" id="KW-0732">Signal</keyword>
<evidence type="ECO:0000256" key="1">
    <source>
        <dbReference type="SAM" id="SignalP"/>
    </source>
</evidence>